<organism evidence="3 4">
    <name type="scientific">Stutzerimonas stutzeri</name>
    <name type="common">Pseudomonas stutzeri</name>
    <dbReference type="NCBI Taxonomy" id="316"/>
    <lineage>
        <taxon>Bacteria</taxon>
        <taxon>Pseudomonadati</taxon>
        <taxon>Pseudomonadota</taxon>
        <taxon>Gammaproteobacteria</taxon>
        <taxon>Pseudomonadales</taxon>
        <taxon>Pseudomonadaceae</taxon>
        <taxon>Stutzerimonas</taxon>
    </lineage>
</organism>
<dbReference type="Pfam" id="PF04892">
    <property type="entry name" value="VanZ"/>
    <property type="match status" value="1"/>
</dbReference>
<keyword evidence="1" id="KW-1133">Transmembrane helix</keyword>
<comment type="caution">
    <text evidence="3">The sequence shown here is derived from an EMBL/GenBank/DDBJ whole genome shotgun (WGS) entry which is preliminary data.</text>
</comment>
<sequence>MNYLRLLPFIAVMAIIIFSGLRPEPVPQVFDQQDKLHHMLGFAALMFSLRLAFPQWRLFWSIAASLSVAFLIEMGQEFLPNREPSFGDMLANTLGVLLGWGCSSLAYQWYLRRIGVTTDPEVPEAGEHLGSPERP</sequence>
<feature type="transmembrane region" description="Helical" evidence="1">
    <location>
        <begin position="36"/>
        <end position="53"/>
    </location>
</feature>
<dbReference type="NCBIfam" id="NF037970">
    <property type="entry name" value="vanZ_1"/>
    <property type="match status" value="1"/>
</dbReference>
<evidence type="ECO:0000313" key="4">
    <source>
        <dbReference type="Proteomes" id="UP000235897"/>
    </source>
</evidence>
<dbReference type="PANTHER" id="PTHR28008">
    <property type="entry name" value="DOMAIN PROTEIN, PUTATIVE (AFU_ORTHOLOGUE AFUA_3G10980)-RELATED"/>
    <property type="match status" value="1"/>
</dbReference>
<dbReference type="OrthoDB" id="6880939at2"/>
<dbReference type="AlphaFoldDB" id="A0A2N8SSA0"/>
<proteinExistence type="predicted"/>
<evidence type="ECO:0000313" key="3">
    <source>
        <dbReference type="EMBL" id="PNG05339.1"/>
    </source>
</evidence>
<dbReference type="InterPro" id="IPR006976">
    <property type="entry name" value="VanZ-like"/>
</dbReference>
<accession>A0A2N8SSA0</accession>
<gene>
    <name evidence="3" type="ORF">CXL00_11465</name>
</gene>
<evidence type="ECO:0000256" key="1">
    <source>
        <dbReference type="SAM" id="Phobius"/>
    </source>
</evidence>
<dbReference type="RefSeq" id="WP_021206974.1">
    <property type="nucleotide sequence ID" value="NZ_CP073105.1"/>
</dbReference>
<dbReference type="EMBL" id="POUW01000004">
    <property type="protein sequence ID" value="PNG05339.1"/>
    <property type="molecule type" value="Genomic_DNA"/>
</dbReference>
<reference evidence="3 4" key="1">
    <citation type="submission" date="2018-01" db="EMBL/GenBank/DDBJ databases">
        <title>Denitrification phenotypes of diverse strains of Pseudomonas stutzeri.</title>
        <authorList>
            <person name="Milligan D.A."/>
            <person name="Bergaust L."/>
            <person name="Bakken L.R."/>
            <person name="Frostegard A."/>
        </authorList>
    </citation>
    <scope>NUCLEOTIDE SEQUENCE [LARGE SCALE GENOMIC DNA]</scope>
    <source>
        <strain evidence="3 4">28a3</strain>
    </source>
</reference>
<dbReference type="Proteomes" id="UP000235897">
    <property type="component" value="Unassembled WGS sequence"/>
</dbReference>
<feature type="transmembrane region" description="Helical" evidence="1">
    <location>
        <begin position="59"/>
        <end position="79"/>
    </location>
</feature>
<evidence type="ECO:0000259" key="2">
    <source>
        <dbReference type="Pfam" id="PF04892"/>
    </source>
</evidence>
<keyword evidence="1" id="KW-0472">Membrane</keyword>
<feature type="transmembrane region" description="Helical" evidence="1">
    <location>
        <begin position="6"/>
        <end position="24"/>
    </location>
</feature>
<feature type="domain" description="VanZ-like" evidence="2">
    <location>
        <begin position="32"/>
        <end position="105"/>
    </location>
</feature>
<feature type="transmembrane region" description="Helical" evidence="1">
    <location>
        <begin position="91"/>
        <end position="110"/>
    </location>
</feature>
<name>A0A2N8SSA0_STUST</name>
<dbReference type="PANTHER" id="PTHR28008:SF1">
    <property type="entry name" value="DOMAIN PROTEIN, PUTATIVE (AFU_ORTHOLOGUE AFUA_3G10980)-RELATED"/>
    <property type="match status" value="1"/>
</dbReference>
<keyword evidence="1" id="KW-0812">Transmembrane</keyword>
<protein>
    <submittedName>
        <fullName evidence="3">VanZ family protein</fullName>
    </submittedName>
</protein>